<proteinExistence type="predicted"/>
<dbReference type="Ensembl" id="ENSCCNT00000013237.1">
    <property type="protein sequence ID" value="ENSCCNP00000010060.1"/>
    <property type="gene ID" value="ENSCCNG00000010578.1"/>
</dbReference>
<protein>
    <recommendedName>
        <fullName evidence="1">Aurora-A binding domain-containing protein</fullName>
    </recommendedName>
</protein>
<dbReference type="AlphaFoldDB" id="A0A8C0WFK1"/>
<reference evidence="2" key="1">
    <citation type="submission" date="2023-09" db="UniProtKB">
        <authorList>
            <consortium name="Ensembl"/>
        </authorList>
    </citation>
    <scope>IDENTIFICATION</scope>
</reference>
<dbReference type="Pfam" id="PF09041">
    <property type="entry name" value="Aurora-A_bind"/>
    <property type="match status" value="1"/>
</dbReference>
<organism evidence="2">
    <name type="scientific">Castor canadensis</name>
    <name type="common">American beaver</name>
    <dbReference type="NCBI Taxonomy" id="51338"/>
    <lineage>
        <taxon>Eukaryota</taxon>
        <taxon>Metazoa</taxon>
        <taxon>Chordata</taxon>
        <taxon>Craniata</taxon>
        <taxon>Vertebrata</taxon>
        <taxon>Euteleostomi</taxon>
        <taxon>Mammalia</taxon>
        <taxon>Eutheria</taxon>
        <taxon>Euarchontoglires</taxon>
        <taxon>Glires</taxon>
        <taxon>Rodentia</taxon>
        <taxon>Castorimorpha</taxon>
        <taxon>Castoridae</taxon>
        <taxon>Castor</taxon>
    </lineage>
</organism>
<sequence length="194" mass="22609">MSQVSNTYFFDASMYFINFTSGDAEEDTENVDSWFDKKASLENNFSGKNGLQELFQNSVKPLKPVSNTYYKGKENLIEHSIPSNPCSSLEVEGTISRNVPDQPQRRSVRLITQKDLDQKEKCNVQMKAKRCATPEMISEIPPSKKMKVKNQRRNQRMDTLNFIPYLALLRSWKMLWVFLKRYFQSVTPNHQSLH</sequence>
<feature type="domain" description="Aurora-A binding" evidence="1">
    <location>
        <begin position="1"/>
        <end position="58"/>
    </location>
</feature>
<accession>A0A8C0WFK1</accession>
<evidence type="ECO:0000259" key="1">
    <source>
        <dbReference type="Pfam" id="PF09041"/>
    </source>
</evidence>
<evidence type="ECO:0000313" key="2">
    <source>
        <dbReference type="Ensembl" id="ENSCCNP00000010060.1"/>
    </source>
</evidence>
<dbReference type="InterPro" id="IPR015128">
    <property type="entry name" value="Aurora-A-bd"/>
</dbReference>
<name>A0A8C0WFK1_CASCN</name>